<evidence type="ECO:0000313" key="2">
    <source>
        <dbReference type="EMBL" id="AHY83233.1"/>
    </source>
</evidence>
<name>A0A023ZV02_9CAUD</name>
<dbReference type="KEGG" id="vg:19485183"/>
<evidence type="ECO:0000313" key="3">
    <source>
        <dbReference type="Proteomes" id="UP000024439"/>
    </source>
</evidence>
<reference evidence="2 3" key="1">
    <citation type="submission" date="2014-10" db="EMBL/GenBank/DDBJ databases">
        <title>Complete genome sequence of e11/2, a T-even type bacteriophage specific for E. coli O157:H7.</title>
        <authorList>
            <person name="Coffey B."/>
            <person name="Ross P."/>
            <person name="O'Flynn G."/>
            <person name="O'Sullivan O."/>
            <person name="Casey A."/>
            <person name="Callanan M."/>
            <person name="Coffey A."/>
            <person name="McAuliffe O."/>
        </authorList>
    </citation>
    <scope>NUCLEOTIDE SEQUENCE [LARGE SCALE GENOMIC DNA]</scope>
</reference>
<evidence type="ECO:0000256" key="1">
    <source>
        <dbReference type="SAM" id="Phobius"/>
    </source>
</evidence>
<dbReference type="RefSeq" id="YP_009030640.1">
    <property type="nucleotide sequence ID" value="NC_024125.2"/>
</dbReference>
<feature type="transmembrane region" description="Helical" evidence="1">
    <location>
        <begin position="20"/>
        <end position="41"/>
    </location>
</feature>
<keyword evidence="1" id="KW-0472">Membrane</keyword>
<keyword evidence="1" id="KW-1133">Transmembrane helix</keyword>
<dbReference type="Proteomes" id="UP000024439">
    <property type="component" value="Segment"/>
</dbReference>
<protein>
    <submittedName>
        <fullName evidence="2">Uncharacterized protein</fullName>
    </submittedName>
</protein>
<dbReference type="EMBL" id="KJ668714">
    <property type="protein sequence ID" value="AHY83233.1"/>
    <property type="molecule type" value="Genomic_DNA"/>
</dbReference>
<dbReference type="GeneID" id="19485183"/>
<keyword evidence="1" id="KW-0812">Transmembrane</keyword>
<proteinExistence type="predicted"/>
<keyword evidence="3" id="KW-1185">Reference proteome</keyword>
<sequence length="66" mass="7106">MVQKLMALVNAIKGNKKRIAFTISAMVGILLWNFILTPVAIAHGVNIPVVTLDTFVDLAFALVGLI</sequence>
<accession>A0A023ZV02</accession>
<gene>
    <name evidence="2" type="ORF">e112_035</name>
</gene>
<organism evidence="2 3">
    <name type="scientific">Escherichia phage vB_EcoM_112</name>
    <dbReference type="NCBI Taxonomy" id="1495285"/>
    <lineage>
        <taxon>Viruses</taxon>
        <taxon>Duplodnaviria</taxon>
        <taxon>Heunggongvirae</taxon>
        <taxon>Uroviricota</taxon>
        <taxon>Caudoviricetes</taxon>
        <taxon>Pantevenvirales</taxon>
        <taxon>Straboviridae</taxon>
        <taxon>Tevenvirinae</taxon>
        <taxon>Tequatrovirus</taxon>
        <taxon>Tequatrovirus e112</taxon>
    </lineage>
</organism>